<evidence type="ECO:0000313" key="4">
    <source>
        <dbReference type="Proteomes" id="UP000030680"/>
    </source>
</evidence>
<dbReference type="KEGG" id="gsl:Gasu_39680"/>
<dbReference type="Proteomes" id="UP000030680">
    <property type="component" value="Unassembled WGS sequence"/>
</dbReference>
<reference evidence="4" key="1">
    <citation type="journal article" date="2013" name="Science">
        <title>Gene transfer from bacteria and archaea facilitated evolution of an extremophilic eukaryote.</title>
        <authorList>
            <person name="Schonknecht G."/>
            <person name="Chen W.H."/>
            <person name="Ternes C.M."/>
            <person name="Barbier G.G."/>
            <person name="Shrestha R.P."/>
            <person name="Stanke M."/>
            <person name="Brautigam A."/>
            <person name="Baker B.J."/>
            <person name="Banfield J.F."/>
            <person name="Garavito R.M."/>
            <person name="Carr K."/>
            <person name="Wilkerson C."/>
            <person name="Rensing S.A."/>
            <person name="Gagneul D."/>
            <person name="Dickenson N.E."/>
            <person name="Oesterhelt C."/>
            <person name="Lercher M.J."/>
            <person name="Weber A.P."/>
        </authorList>
    </citation>
    <scope>NUCLEOTIDE SEQUENCE [LARGE SCALE GENOMIC DNA]</scope>
    <source>
        <strain evidence="4">074W</strain>
    </source>
</reference>
<evidence type="ECO:0000313" key="3">
    <source>
        <dbReference type="EMBL" id="EME28592.1"/>
    </source>
</evidence>
<dbReference type="RefSeq" id="XP_005705112.1">
    <property type="nucleotide sequence ID" value="XM_005705055.1"/>
</dbReference>
<dbReference type="GO" id="GO:0010945">
    <property type="term" value="F:coenzyme A diphosphatase activity"/>
    <property type="evidence" value="ECO:0007669"/>
    <property type="project" value="InterPro"/>
</dbReference>
<dbReference type="OMA" id="DSAYCAF"/>
<protein>
    <submittedName>
        <fullName evidence="3">NUDIX family hydrolase, putative</fullName>
    </submittedName>
</protein>
<dbReference type="InterPro" id="IPR000086">
    <property type="entry name" value="NUDIX_hydrolase_dom"/>
</dbReference>
<dbReference type="PANTHER" id="PTHR12992">
    <property type="entry name" value="NUDIX HYDROLASE"/>
    <property type="match status" value="1"/>
</dbReference>
<dbReference type="PANTHER" id="PTHR12992:SF44">
    <property type="entry name" value="NUDIX HYDROLASE DOMAIN-CONTAINING PROTEIN"/>
    <property type="match status" value="1"/>
</dbReference>
<dbReference type="OrthoDB" id="77989at2759"/>
<dbReference type="InterPro" id="IPR045121">
    <property type="entry name" value="CoAse"/>
</dbReference>
<dbReference type="AlphaFoldDB" id="M2XF15"/>
<dbReference type="STRING" id="130081.M2XF15"/>
<evidence type="ECO:0000259" key="2">
    <source>
        <dbReference type="PROSITE" id="PS51462"/>
    </source>
</evidence>
<dbReference type="eggNOG" id="KOG3069">
    <property type="taxonomic scope" value="Eukaryota"/>
</dbReference>
<keyword evidence="1 3" id="KW-0378">Hydrolase</keyword>
<feature type="domain" description="Nudix hydrolase" evidence="2">
    <location>
        <begin position="38"/>
        <end position="214"/>
    </location>
</feature>
<name>M2XF15_GALSU</name>
<proteinExistence type="predicted"/>
<accession>M2XF15</accession>
<evidence type="ECO:0000256" key="1">
    <source>
        <dbReference type="ARBA" id="ARBA00022801"/>
    </source>
</evidence>
<dbReference type="InterPro" id="IPR015797">
    <property type="entry name" value="NUDIX_hydrolase-like_dom_sf"/>
</dbReference>
<dbReference type="CDD" id="cd03426">
    <property type="entry name" value="NUDIX_CoAse_Nudt7"/>
    <property type="match status" value="1"/>
</dbReference>
<dbReference type="PROSITE" id="PS00893">
    <property type="entry name" value="NUDIX_BOX"/>
    <property type="match status" value="1"/>
</dbReference>
<dbReference type="InterPro" id="IPR020084">
    <property type="entry name" value="NUDIX_hydrolase_CS"/>
</dbReference>
<dbReference type="Gramene" id="EME28592">
    <property type="protein sequence ID" value="EME28592"/>
    <property type="gene ID" value="Gasu_39680"/>
</dbReference>
<organism evidence="3 4">
    <name type="scientific">Galdieria sulphuraria</name>
    <name type="common">Red alga</name>
    <dbReference type="NCBI Taxonomy" id="130081"/>
    <lineage>
        <taxon>Eukaryota</taxon>
        <taxon>Rhodophyta</taxon>
        <taxon>Bangiophyceae</taxon>
        <taxon>Galdieriales</taxon>
        <taxon>Galdieriaceae</taxon>
        <taxon>Galdieria</taxon>
    </lineage>
</organism>
<sequence>MMSRNVNQSWKDPYVVKKLEKDLLHSLVCSSLRLLPATRRAAVAIILRFGSLSVDFPTDAAYSFRELLQHVEATGASHLQILYIQRATQANDPWSGHIAFPGGRREGNENDIETAVRETKEEIGLDLGNSQHFICIGRLSDREIKLRNRGLRDSAYCAFVFIQLKVETPPLKLCSSEVAAAFWVSLDTFLVYGNQLLCNKAIERKWDIGLFRYLSYILPKPIFEWLALDRVYFSAISLRPWIVSIQYAQDGLFAREDKNDSLWLWGLTLAATADLLQPVLEKRLDDPFAIPVNRMVRWWIPSKW</sequence>
<dbReference type="Gene3D" id="3.90.79.10">
    <property type="entry name" value="Nucleoside Triphosphate Pyrophosphohydrolase"/>
    <property type="match status" value="1"/>
</dbReference>
<dbReference type="Pfam" id="PF00293">
    <property type="entry name" value="NUDIX"/>
    <property type="match status" value="1"/>
</dbReference>
<dbReference type="PROSITE" id="PS51462">
    <property type="entry name" value="NUDIX"/>
    <property type="match status" value="1"/>
</dbReference>
<dbReference type="EMBL" id="KB454518">
    <property type="protein sequence ID" value="EME28592.1"/>
    <property type="molecule type" value="Genomic_DNA"/>
</dbReference>
<dbReference type="SUPFAM" id="SSF55811">
    <property type="entry name" value="Nudix"/>
    <property type="match status" value="1"/>
</dbReference>
<dbReference type="GeneID" id="17087451"/>
<keyword evidence="4" id="KW-1185">Reference proteome</keyword>
<gene>
    <name evidence="3" type="ORF">Gasu_39680</name>
</gene>